<keyword evidence="4" id="KW-1185">Reference proteome</keyword>
<evidence type="ECO:0000256" key="1">
    <source>
        <dbReference type="SAM" id="MobiDB-lite"/>
    </source>
</evidence>
<gene>
    <name evidence="3" type="ORF">SDJN03_23346</name>
</gene>
<evidence type="ECO:0000256" key="2">
    <source>
        <dbReference type="SAM" id="SignalP"/>
    </source>
</evidence>
<feature type="non-terminal residue" evidence="3">
    <location>
        <position position="1"/>
    </location>
</feature>
<organism evidence="3 4">
    <name type="scientific">Cucurbita argyrosperma subsp. sororia</name>
    <dbReference type="NCBI Taxonomy" id="37648"/>
    <lineage>
        <taxon>Eukaryota</taxon>
        <taxon>Viridiplantae</taxon>
        <taxon>Streptophyta</taxon>
        <taxon>Embryophyta</taxon>
        <taxon>Tracheophyta</taxon>
        <taxon>Spermatophyta</taxon>
        <taxon>Magnoliopsida</taxon>
        <taxon>eudicotyledons</taxon>
        <taxon>Gunneridae</taxon>
        <taxon>Pentapetalae</taxon>
        <taxon>rosids</taxon>
        <taxon>fabids</taxon>
        <taxon>Cucurbitales</taxon>
        <taxon>Cucurbitaceae</taxon>
        <taxon>Cucurbiteae</taxon>
        <taxon>Cucurbita</taxon>
    </lineage>
</organism>
<feature type="chain" id="PRO_5043865536" evidence="2">
    <location>
        <begin position="28"/>
        <end position="96"/>
    </location>
</feature>
<evidence type="ECO:0000313" key="3">
    <source>
        <dbReference type="EMBL" id="KAG6578898.1"/>
    </source>
</evidence>
<accession>A0AAV6MBK2</accession>
<dbReference type="Proteomes" id="UP000685013">
    <property type="component" value="Chromosome 15"/>
</dbReference>
<evidence type="ECO:0000313" key="4">
    <source>
        <dbReference type="Proteomes" id="UP000685013"/>
    </source>
</evidence>
<feature type="signal peptide" evidence="2">
    <location>
        <begin position="1"/>
        <end position="27"/>
    </location>
</feature>
<dbReference type="EMBL" id="JAGKQH010000015">
    <property type="protein sequence ID" value="KAG6578898.1"/>
    <property type="molecule type" value="Genomic_DNA"/>
</dbReference>
<name>A0AAV6MBK2_9ROSI</name>
<comment type="caution">
    <text evidence="3">The sequence shown here is derived from an EMBL/GenBank/DDBJ whole genome shotgun (WGS) entry which is preliminary data.</text>
</comment>
<feature type="region of interest" description="Disordered" evidence="1">
    <location>
        <begin position="61"/>
        <end position="96"/>
    </location>
</feature>
<sequence length="96" mass="10255">MGYSTANLMFGILVASIALRLPLEARASAMVGPSPLPPPTCHSPSGQLLFRRPIKVSLTVKASGEDEAEAPSSKDEKGRRKPWPKQPVPKAPPPPF</sequence>
<dbReference type="AlphaFoldDB" id="A0AAV6MBK2"/>
<feature type="compositionally biased region" description="Pro residues" evidence="1">
    <location>
        <begin position="84"/>
        <end position="96"/>
    </location>
</feature>
<keyword evidence="2" id="KW-0732">Signal</keyword>
<protein>
    <submittedName>
        <fullName evidence="3">Uncharacterized protein</fullName>
    </submittedName>
</protein>
<reference evidence="3 4" key="1">
    <citation type="journal article" date="2021" name="Hortic Res">
        <title>The domestication of Cucurbita argyrosperma as revealed by the genome of its wild relative.</title>
        <authorList>
            <person name="Barrera-Redondo J."/>
            <person name="Sanchez-de la Vega G."/>
            <person name="Aguirre-Liguori J.A."/>
            <person name="Castellanos-Morales G."/>
            <person name="Gutierrez-Guerrero Y.T."/>
            <person name="Aguirre-Dugua X."/>
            <person name="Aguirre-Planter E."/>
            <person name="Tenaillon M.I."/>
            <person name="Lira-Saade R."/>
            <person name="Eguiarte L.E."/>
        </authorList>
    </citation>
    <scope>NUCLEOTIDE SEQUENCE [LARGE SCALE GENOMIC DNA]</scope>
    <source>
        <strain evidence="3">JBR-2021</strain>
    </source>
</reference>
<proteinExistence type="predicted"/>